<dbReference type="PANTHER" id="PTHR42779">
    <property type="entry name" value="PROTEIN YNJB"/>
    <property type="match status" value="1"/>
</dbReference>
<evidence type="ECO:0000313" key="2">
    <source>
        <dbReference type="EMBL" id="MBB6083499.1"/>
    </source>
</evidence>
<organism evidence="2 3">
    <name type="scientific">Castellaniella defragrans</name>
    <name type="common">Alcaligenes defragrans</name>
    <dbReference type="NCBI Taxonomy" id="75697"/>
    <lineage>
        <taxon>Bacteria</taxon>
        <taxon>Pseudomonadati</taxon>
        <taxon>Pseudomonadota</taxon>
        <taxon>Betaproteobacteria</taxon>
        <taxon>Burkholderiales</taxon>
        <taxon>Alcaligenaceae</taxon>
        <taxon>Castellaniella</taxon>
    </lineage>
</organism>
<dbReference type="SUPFAM" id="SSF53850">
    <property type="entry name" value="Periplasmic binding protein-like II"/>
    <property type="match status" value="1"/>
</dbReference>
<dbReference type="PANTHER" id="PTHR42779:SF1">
    <property type="entry name" value="PROTEIN YNJB"/>
    <property type="match status" value="1"/>
</dbReference>
<dbReference type="AlphaFoldDB" id="A0A7W9TMT9"/>
<accession>A0A7W9TMT9</accession>
<evidence type="ECO:0000313" key="3">
    <source>
        <dbReference type="Proteomes" id="UP000541136"/>
    </source>
</evidence>
<name>A0A7W9TMT9_CASDE</name>
<comment type="caution">
    <text evidence="2">The sequence shown here is derived from an EMBL/GenBank/DDBJ whole genome shotgun (WGS) entry which is preliminary data.</text>
</comment>
<reference evidence="2 3" key="1">
    <citation type="submission" date="2020-08" db="EMBL/GenBank/DDBJ databases">
        <title>Genomic Encyclopedia of Type Strains, Phase IV (KMG-IV): sequencing the most valuable type-strain genomes for metagenomic binning, comparative biology and taxonomic classification.</title>
        <authorList>
            <person name="Goeker M."/>
        </authorList>
    </citation>
    <scope>NUCLEOTIDE SEQUENCE [LARGE SCALE GENOMIC DNA]</scope>
    <source>
        <strain evidence="2 3">DSM 12141</strain>
    </source>
</reference>
<keyword evidence="1" id="KW-0732">Signal</keyword>
<proteinExistence type="predicted"/>
<feature type="chain" id="PRO_5031330418" evidence="1">
    <location>
        <begin position="32"/>
        <end position="390"/>
    </location>
</feature>
<protein>
    <submittedName>
        <fullName evidence="2">Putative spermidine/putrescine transport system substrate-binding protein</fullName>
    </submittedName>
</protein>
<gene>
    <name evidence="2" type="ORF">HNR28_001537</name>
</gene>
<dbReference type="EMBL" id="JACHIB010000007">
    <property type="protein sequence ID" value="MBB6083499.1"/>
    <property type="molecule type" value="Genomic_DNA"/>
</dbReference>
<dbReference type="InterPro" id="IPR006059">
    <property type="entry name" value="SBP"/>
</dbReference>
<dbReference type="Proteomes" id="UP000541136">
    <property type="component" value="Unassembled WGS sequence"/>
</dbReference>
<evidence type="ECO:0000256" key="1">
    <source>
        <dbReference type="SAM" id="SignalP"/>
    </source>
</evidence>
<feature type="signal peptide" evidence="1">
    <location>
        <begin position="1"/>
        <end position="31"/>
    </location>
</feature>
<sequence>MKGIKQSPRLGRFHALAGALALAGAALSAHAAPVTLNVVDVAGNLALTQKALEAFRDQHPDLVSNITFTNAPSPQLPGKIKAMQNAGRSDIDLVLTGTDALAAGIEQGLWLKLLPDHEAEFKDILTRYARGPARMQELAQGYGLEVTFMPAGPLLEYNPAKVQNPPKTPAELLAWCKANPNKLIYARPANSGPGRTFLMGLPYLLGDKDPYDPINGWDKTWQFLKELNDCVPYYPGGTSAVMKELGEGSRDMTVTVTGWDINPRALGVVPAEFKIQAFDNFTWVNDAHYMVIPKGVSAEKQKVLFQLLKFMLEPKQQAMTYDSGYFYPGPAIRDVPLSAAPAESQEVIKKFGRPEYDEMIARRPNAVPLDAKAMVEAFRKWDAEVGALKK</sequence>
<dbReference type="Gene3D" id="3.40.190.10">
    <property type="entry name" value="Periplasmic binding protein-like II"/>
    <property type="match status" value="2"/>
</dbReference>
<dbReference type="RefSeq" id="WP_052355584.1">
    <property type="nucleotide sequence ID" value="NZ_JACHIB010000007.1"/>
</dbReference>
<dbReference type="Pfam" id="PF13416">
    <property type="entry name" value="SBP_bac_8"/>
    <property type="match status" value="1"/>
</dbReference>